<feature type="compositionally biased region" description="Pro residues" evidence="1">
    <location>
        <begin position="1"/>
        <end position="10"/>
    </location>
</feature>
<dbReference type="OrthoDB" id="505185at2759"/>
<dbReference type="EMBL" id="LHPF02000013">
    <property type="protein sequence ID" value="PSC71792.1"/>
    <property type="molecule type" value="Genomic_DNA"/>
</dbReference>
<organism evidence="3 4">
    <name type="scientific">Micractinium conductrix</name>
    <dbReference type="NCBI Taxonomy" id="554055"/>
    <lineage>
        <taxon>Eukaryota</taxon>
        <taxon>Viridiplantae</taxon>
        <taxon>Chlorophyta</taxon>
        <taxon>core chlorophytes</taxon>
        <taxon>Trebouxiophyceae</taxon>
        <taxon>Chlorellales</taxon>
        <taxon>Chlorellaceae</taxon>
        <taxon>Chlorella clade</taxon>
        <taxon>Micractinium</taxon>
    </lineage>
</organism>
<gene>
    <name evidence="3" type="ORF">C2E20_4973</name>
</gene>
<dbReference type="InterPro" id="IPR029068">
    <property type="entry name" value="Glyas_Bleomycin-R_OHBP_Dase"/>
</dbReference>
<dbReference type="Pfam" id="PF00903">
    <property type="entry name" value="Glyoxalase"/>
    <property type="match status" value="1"/>
</dbReference>
<dbReference type="InterPro" id="IPR037523">
    <property type="entry name" value="VOC_core"/>
</dbReference>
<accession>A0A2P6VCH8</accession>
<dbReference type="SUPFAM" id="SSF54593">
    <property type="entry name" value="Glyoxalase/Bleomycin resistance protein/Dihydroxybiphenyl dioxygenase"/>
    <property type="match status" value="1"/>
</dbReference>
<evidence type="ECO:0000256" key="1">
    <source>
        <dbReference type="SAM" id="MobiDB-lite"/>
    </source>
</evidence>
<dbReference type="Gene3D" id="3.10.180.10">
    <property type="entry name" value="2,3-Dihydroxybiphenyl 1,2-Dioxygenase, domain 1"/>
    <property type="match status" value="1"/>
</dbReference>
<keyword evidence="4" id="KW-1185">Reference proteome</keyword>
<keyword evidence="3" id="KW-0456">Lyase</keyword>
<evidence type="ECO:0000259" key="2">
    <source>
        <dbReference type="PROSITE" id="PS51819"/>
    </source>
</evidence>
<dbReference type="STRING" id="554055.A0A2P6VCH8"/>
<comment type="caution">
    <text evidence="3">The sequence shown here is derived from an EMBL/GenBank/DDBJ whole genome shotgun (WGS) entry which is preliminary data.</text>
</comment>
<feature type="region of interest" description="Disordered" evidence="1">
    <location>
        <begin position="1"/>
        <end position="78"/>
    </location>
</feature>
<dbReference type="PANTHER" id="PTHR47802">
    <property type="entry name" value="GLYOXALASE FAMILY PROTEIN, EXPRESSED"/>
    <property type="match status" value="1"/>
</dbReference>
<name>A0A2P6VCH8_9CHLO</name>
<proteinExistence type="predicted"/>
<evidence type="ECO:0000313" key="4">
    <source>
        <dbReference type="Proteomes" id="UP000239649"/>
    </source>
</evidence>
<dbReference type="InterPro" id="IPR004360">
    <property type="entry name" value="Glyas_Fos-R_dOase_dom"/>
</dbReference>
<dbReference type="Proteomes" id="UP000239649">
    <property type="component" value="Unassembled WGS sequence"/>
</dbReference>
<evidence type="ECO:0000313" key="3">
    <source>
        <dbReference type="EMBL" id="PSC71792.1"/>
    </source>
</evidence>
<sequence length="261" mass="29239">MPGPLLPPASSPARPCKPQSHGADPPAASPPTSAADVREAAIELGAQAPPEVKEAAVEAARARGPEYEEEEGRDFQGQPFTKCKPLLKLLGVTNPSFTEDDERWGPPMALRAVNHVAIGCFDVDAITRFYTKVLGFKEIPRPKIGFPGHWLKGCGIMLHIIDHDPQVPRRFRDWKDEYEAEPEAWFIRRGSHLAFEVEDFEEAEALLCRHGVEYSRHVLPDANMRQLFFYDPEGNGVEVGKYDDTWAFLRKHGEENGWLGE</sequence>
<dbReference type="GO" id="GO:0016829">
    <property type="term" value="F:lyase activity"/>
    <property type="evidence" value="ECO:0007669"/>
    <property type="project" value="UniProtKB-KW"/>
</dbReference>
<dbReference type="PANTHER" id="PTHR47802:SF1">
    <property type="entry name" value="GLYOXALASE FAMILY PROTEIN, EXPRESSED"/>
    <property type="match status" value="1"/>
</dbReference>
<feature type="compositionally biased region" description="Basic and acidic residues" evidence="1">
    <location>
        <begin position="51"/>
        <end position="66"/>
    </location>
</feature>
<reference evidence="3 4" key="1">
    <citation type="journal article" date="2018" name="Plant J.">
        <title>Genome sequences of Chlorella sorokiniana UTEX 1602 and Micractinium conductrix SAG 241.80: implications to maltose excretion by a green alga.</title>
        <authorList>
            <person name="Arriola M.B."/>
            <person name="Velmurugan N."/>
            <person name="Zhang Y."/>
            <person name="Plunkett M.H."/>
            <person name="Hondzo H."/>
            <person name="Barney B.M."/>
        </authorList>
    </citation>
    <scope>NUCLEOTIDE SEQUENCE [LARGE SCALE GENOMIC DNA]</scope>
    <source>
        <strain evidence="3 4">SAG 241.80</strain>
    </source>
</reference>
<dbReference type="AlphaFoldDB" id="A0A2P6VCH8"/>
<dbReference type="PROSITE" id="PS51819">
    <property type="entry name" value="VOC"/>
    <property type="match status" value="1"/>
</dbReference>
<feature type="domain" description="VOC" evidence="2">
    <location>
        <begin position="112"/>
        <end position="242"/>
    </location>
</feature>
<protein>
    <submittedName>
        <fullName evidence="3">Lactoylglutathione lyase</fullName>
    </submittedName>
</protein>
<feature type="compositionally biased region" description="Low complexity" evidence="1">
    <location>
        <begin position="23"/>
        <end position="35"/>
    </location>
</feature>